<dbReference type="AlphaFoldDB" id="A0A1A6HJ65"/>
<comment type="caution">
    <text evidence="11">The sequence shown here is derived from an EMBL/GenBank/DDBJ whole genome shotgun (WGS) entry which is preliminary data.</text>
</comment>
<evidence type="ECO:0000256" key="4">
    <source>
        <dbReference type="ARBA" id="ARBA00022729"/>
    </source>
</evidence>
<keyword evidence="12" id="KW-1185">Reference proteome</keyword>
<evidence type="ECO:0000256" key="1">
    <source>
        <dbReference type="ARBA" id="ARBA00004162"/>
    </source>
</evidence>
<comment type="subcellular location">
    <subcellularLocation>
        <location evidence="1">Cell membrane</location>
        <topology evidence="1">Single-pass membrane protein</topology>
    </subcellularLocation>
</comment>
<dbReference type="InterPro" id="IPR050412">
    <property type="entry name" value="Ig-like_Receptors_ImmuneReg"/>
</dbReference>
<keyword evidence="6" id="KW-1133">Transmembrane helix</keyword>
<dbReference type="EMBL" id="LZPO01027591">
    <property type="protein sequence ID" value="OBS78015.1"/>
    <property type="molecule type" value="Genomic_DNA"/>
</dbReference>
<dbReference type="STRING" id="56216.A0A1A6HJ65"/>
<keyword evidence="7" id="KW-0472">Membrane</keyword>
<accession>A0A1A6HJ65</accession>
<protein>
    <submittedName>
        <fullName evidence="11">Uncharacterized protein</fullName>
    </submittedName>
</protein>
<evidence type="ECO:0000256" key="10">
    <source>
        <dbReference type="ARBA" id="ARBA00023319"/>
    </source>
</evidence>
<evidence type="ECO:0000313" key="11">
    <source>
        <dbReference type="EMBL" id="OBS78015.1"/>
    </source>
</evidence>
<evidence type="ECO:0000313" key="12">
    <source>
        <dbReference type="Proteomes" id="UP000092124"/>
    </source>
</evidence>
<evidence type="ECO:0000256" key="3">
    <source>
        <dbReference type="ARBA" id="ARBA00022692"/>
    </source>
</evidence>
<dbReference type="PANTHER" id="PTHR11738">
    <property type="entry name" value="MHC CLASS I NK CELL RECEPTOR"/>
    <property type="match status" value="1"/>
</dbReference>
<keyword evidence="8" id="KW-1015">Disulfide bond</keyword>
<organism evidence="11 12">
    <name type="scientific">Neotoma lepida</name>
    <name type="common">Desert woodrat</name>
    <dbReference type="NCBI Taxonomy" id="56216"/>
    <lineage>
        <taxon>Eukaryota</taxon>
        <taxon>Metazoa</taxon>
        <taxon>Chordata</taxon>
        <taxon>Craniata</taxon>
        <taxon>Vertebrata</taxon>
        <taxon>Euteleostomi</taxon>
        <taxon>Mammalia</taxon>
        <taxon>Eutheria</taxon>
        <taxon>Euarchontoglires</taxon>
        <taxon>Glires</taxon>
        <taxon>Rodentia</taxon>
        <taxon>Myomorpha</taxon>
        <taxon>Muroidea</taxon>
        <taxon>Cricetidae</taxon>
        <taxon>Neotominae</taxon>
        <taxon>Neotoma</taxon>
    </lineage>
</organism>
<keyword evidence="4" id="KW-0732">Signal</keyword>
<evidence type="ECO:0000256" key="9">
    <source>
        <dbReference type="ARBA" id="ARBA00023180"/>
    </source>
</evidence>
<feature type="non-terminal residue" evidence="11">
    <location>
        <position position="165"/>
    </location>
</feature>
<evidence type="ECO:0000256" key="6">
    <source>
        <dbReference type="ARBA" id="ARBA00022989"/>
    </source>
</evidence>
<dbReference type="Gene3D" id="2.60.40.10">
    <property type="entry name" value="Immunoglobulins"/>
    <property type="match status" value="1"/>
</dbReference>
<dbReference type="GO" id="GO:0019221">
    <property type="term" value="P:cytokine-mediated signaling pathway"/>
    <property type="evidence" value="ECO:0007669"/>
    <property type="project" value="TreeGrafter"/>
</dbReference>
<dbReference type="GO" id="GO:0005886">
    <property type="term" value="C:plasma membrane"/>
    <property type="evidence" value="ECO:0007669"/>
    <property type="project" value="UniProtKB-SubCell"/>
</dbReference>
<evidence type="ECO:0000256" key="7">
    <source>
        <dbReference type="ARBA" id="ARBA00023136"/>
    </source>
</evidence>
<gene>
    <name evidence="11" type="ORF">A6R68_19593</name>
</gene>
<dbReference type="PANTHER" id="PTHR11738:SF179">
    <property type="entry name" value="LEUKOCYTE IMMUNOGLOBULIN-LIKE RECEPTOR SUBFAMILY A MEMBER 5"/>
    <property type="match status" value="1"/>
</dbReference>
<keyword evidence="5" id="KW-0677">Repeat</keyword>
<evidence type="ECO:0000256" key="2">
    <source>
        <dbReference type="ARBA" id="ARBA00022475"/>
    </source>
</evidence>
<keyword evidence="2" id="KW-1003">Cell membrane</keyword>
<proteinExistence type="predicted"/>
<keyword evidence="9" id="KW-0325">Glycoprotein</keyword>
<dbReference type="SUPFAM" id="SSF48726">
    <property type="entry name" value="Immunoglobulin"/>
    <property type="match status" value="1"/>
</dbReference>
<keyword evidence="10" id="KW-0393">Immunoglobulin domain</keyword>
<evidence type="ECO:0000256" key="8">
    <source>
        <dbReference type="ARBA" id="ARBA00023157"/>
    </source>
</evidence>
<sequence>MSTVSIFAVTSRMNETLKCISPQGHDTFTLTQERKQELSWTLHSVFIHQAIKGPFHCRPCDLQREVDIQMLWLIQEQPTCTLHTTTTRADPGSVINSGVPVTIWCQRTMESQLHTLHKEGNLEPWDRETPLKSRNKDRFSIPSLRYDGLALTKHGEEELSWTLDP</sequence>
<dbReference type="GO" id="GO:0002764">
    <property type="term" value="P:immune response-regulating signaling pathway"/>
    <property type="evidence" value="ECO:0007669"/>
    <property type="project" value="TreeGrafter"/>
</dbReference>
<dbReference type="InterPro" id="IPR036179">
    <property type="entry name" value="Ig-like_dom_sf"/>
</dbReference>
<name>A0A1A6HJ65_NEOLE</name>
<reference evidence="11 12" key="1">
    <citation type="submission" date="2016-06" db="EMBL/GenBank/DDBJ databases">
        <title>The Draft Genome Sequence and Annotation of the Desert Woodrat Neotoma lepida.</title>
        <authorList>
            <person name="Campbell M."/>
            <person name="Oakeson K.F."/>
            <person name="Yandell M."/>
            <person name="Halpert J.R."/>
            <person name="Dearing D."/>
        </authorList>
    </citation>
    <scope>NUCLEOTIDE SEQUENCE [LARGE SCALE GENOMIC DNA]</scope>
    <source>
        <strain evidence="11">417</strain>
        <tissue evidence="11">Liver</tissue>
    </source>
</reference>
<dbReference type="InterPro" id="IPR013783">
    <property type="entry name" value="Ig-like_fold"/>
</dbReference>
<keyword evidence="3" id="KW-0812">Transmembrane</keyword>
<evidence type="ECO:0000256" key="5">
    <source>
        <dbReference type="ARBA" id="ARBA00022737"/>
    </source>
</evidence>
<dbReference type="GO" id="GO:0032396">
    <property type="term" value="F:inhibitory MHC class I receptor activity"/>
    <property type="evidence" value="ECO:0007669"/>
    <property type="project" value="TreeGrafter"/>
</dbReference>
<dbReference type="Proteomes" id="UP000092124">
    <property type="component" value="Unassembled WGS sequence"/>
</dbReference>